<keyword evidence="5 6" id="KW-0472">Membrane</keyword>
<evidence type="ECO:0000256" key="2">
    <source>
        <dbReference type="ARBA" id="ARBA00022475"/>
    </source>
</evidence>
<feature type="transmembrane region" description="Helical" evidence="6">
    <location>
        <begin position="251"/>
        <end position="277"/>
    </location>
</feature>
<dbReference type="EMBL" id="JACOPO010000002">
    <property type="protein sequence ID" value="MBC5722094.1"/>
    <property type="molecule type" value="Genomic_DNA"/>
</dbReference>
<evidence type="ECO:0000256" key="3">
    <source>
        <dbReference type="ARBA" id="ARBA00022692"/>
    </source>
</evidence>
<keyword evidence="2" id="KW-1003">Cell membrane</keyword>
<comment type="caution">
    <text evidence="7">The sequence shown here is derived from an EMBL/GenBank/DDBJ whole genome shotgun (WGS) entry which is preliminary data.</text>
</comment>
<feature type="transmembrane region" description="Helical" evidence="6">
    <location>
        <begin position="216"/>
        <end position="239"/>
    </location>
</feature>
<evidence type="ECO:0000313" key="8">
    <source>
        <dbReference type="Proteomes" id="UP000628736"/>
    </source>
</evidence>
<gene>
    <name evidence="7" type="ORF">H8S11_04600</name>
</gene>
<evidence type="ECO:0000256" key="4">
    <source>
        <dbReference type="ARBA" id="ARBA00022989"/>
    </source>
</evidence>
<keyword evidence="4 6" id="KW-1133">Transmembrane helix</keyword>
<feature type="transmembrane region" description="Helical" evidence="6">
    <location>
        <begin position="91"/>
        <end position="112"/>
    </location>
</feature>
<evidence type="ECO:0000313" key="7">
    <source>
        <dbReference type="EMBL" id="MBC5722094.1"/>
    </source>
</evidence>
<dbReference type="Proteomes" id="UP000628736">
    <property type="component" value="Unassembled WGS sequence"/>
</dbReference>
<evidence type="ECO:0000256" key="1">
    <source>
        <dbReference type="ARBA" id="ARBA00004651"/>
    </source>
</evidence>
<name>A0A8J6M5Y8_9FIRM</name>
<keyword evidence="3 6" id="KW-0812">Transmembrane</keyword>
<dbReference type="GO" id="GO:0005886">
    <property type="term" value="C:plasma membrane"/>
    <property type="evidence" value="ECO:0007669"/>
    <property type="project" value="UniProtKB-SubCell"/>
</dbReference>
<dbReference type="PANTHER" id="PTHR30213:SF0">
    <property type="entry name" value="UPF0761 MEMBRANE PROTEIN YIHY"/>
    <property type="match status" value="1"/>
</dbReference>
<comment type="subcellular location">
    <subcellularLocation>
        <location evidence="1">Cell membrane</location>
        <topology evidence="1">Multi-pass membrane protein</topology>
    </subcellularLocation>
</comment>
<keyword evidence="8" id="KW-1185">Reference proteome</keyword>
<protein>
    <submittedName>
        <fullName evidence="7">YihY/virulence factor BrkB family protein</fullName>
    </submittedName>
</protein>
<dbReference type="InterPro" id="IPR017039">
    <property type="entry name" value="Virul_fac_BrkB"/>
</dbReference>
<accession>A0A8J6M5Y8</accession>
<dbReference type="PIRSF" id="PIRSF035875">
    <property type="entry name" value="RNase_BN"/>
    <property type="match status" value="1"/>
</dbReference>
<evidence type="ECO:0000256" key="5">
    <source>
        <dbReference type="ARBA" id="ARBA00023136"/>
    </source>
</evidence>
<sequence>MKKLITFPPVALALEMAHTYIRVGVARSAAALSYFLILTLFPMLLCVNYFIGLFHLDLEQLLTALDQLLPAQALAIMEDYLAYAADIQSPALLAAGLFTILVSASAGIRTLFLTMDELYQVRRNNGPARFLLSLGLSLLFLLTIYLSVVVIFTGDWFFGLLQTHLPPRVVELIPLQALSGLWRWTRYLLLFFFFLLLVLVIYRVGTPRDRAGRRIVRGAALLASLAMVACSVLFSWFIGLSSRYTLVYGSLASLIILLVWLYFCGNILLLGAIFGQVAARRGERRRQGPPA</sequence>
<dbReference type="NCBIfam" id="TIGR00765">
    <property type="entry name" value="yihY_not_rbn"/>
    <property type="match status" value="1"/>
</dbReference>
<proteinExistence type="predicted"/>
<dbReference type="PANTHER" id="PTHR30213">
    <property type="entry name" value="INNER MEMBRANE PROTEIN YHJD"/>
    <property type="match status" value="1"/>
</dbReference>
<feature type="transmembrane region" description="Helical" evidence="6">
    <location>
        <begin position="132"/>
        <end position="158"/>
    </location>
</feature>
<organism evidence="7 8">
    <name type="scientific">Flintibacter hominis</name>
    <dbReference type="NCBI Taxonomy" id="2763048"/>
    <lineage>
        <taxon>Bacteria</taxon>
        <taxon>Bacillati</taxon>
        <taxon>Bacillota</taxon>
        <taxon>Clostridia</taxon>
        <taxon>Eubacteriales</taxon>
        <taxon>Flintibacter</taxon>
    </lineage>
</organism>
<dbReference type="AlphaFoldDB" id="A0A8J6M5Y8"/>
<feature type="transmembrane region" description="Helical" evidence="6">
    <location>
        <begin position="29"/>
        <end position="56"/>
    </location>
</feature>
<reference evidence="7" key="1">
    <citation type="submission" date="2020-08" db="EMBL/GenBank/DDBJ databases">
        <title>Genome public.</title>
        <authorList>
            <person name="Liu C."/>
            <person name="Sun Q."/>
        </authorList>
    </citation>
    <scope>NUCLEOTIDE SEQUENCE</scope>
    <source>
        <strain evidence="7">NSJ-23</strain>
    </source>
</reference>
<feature type="transmembrane region" description="Helical" evidence="6">
    <location>
        <begin position="184"/>
        <end position="204"/>
    </location>
</feature>
<evidence type="ECO:0000256" key="6">
    <source>
        <dbReference type="SAM" id="Phobius"/>
    </source>
</evidence>
<dbReference type="Pfam" id="PF03631">
    <property type="entry name" value="Virul_fac_BrkB"/>
    <property type="match status" value="1"/>
</dbReference>